<dbReference type="Pfam" id="PF10934">
    <property type="entry name" value="Sheath_initiator"/>
    <property type="match status" value="1"/>
</dbReference>
<dbReference type="SUPFAM" id="SSF160719">
    <property type="entry name" value="gpW/gp25-like"/>
    <property type="match status" value="1"/>
</dbReference>
<comment type="caution">
    <text evidence="1">The sequence shown here is derived from an EMBL/GenBank/DDBJ whole genome shotgun (WGS) entry which is preliminary data.</text>
</comment>
<gene>
    <name evidence="1" type="ORF">GTP08_06765</name>
</gene>
<accession>A0A6B3RXB6</accession>
<dbReference type="EMBL" id="WWDJ01000047">
    <property type="protein sequence ID" value="NEX55392.1"/>
    <property type="molecule type" value="Genomic_DNA"/>
</dbReference>
<name>A0A6B3RXB6_9LACT</name>
<evidence type="ECO:0000313" key="1">
    <source>
        <dbReference type="EMBL" id="NEX55392.1"/>
    </source>
</evidence>
<reference evidence="1 2" key="1">
    <citation type="submission" date="2019-12" db="EMBL/GenBank/DDBJ databases">
        <title>Draft Genome Sequences of L. lactis strains MS22333, MS22334, MS22336, and MS22337, Isolated from Spontaneous Fermented Camel Milk in Ethiopia.</title>
        <authorList>
            <person name="Bragason E."/>
            <person name="Hansen E.B."/>
            <person name="Guya M.E."/>
            <person name="Berhe T."/>
        </authorList>
    </citation>
    <scope>NUCLEOTIDE SEQUENCE [LARGE SCALE GENOMIC DNA]</scope>
    <source>
        <strain evidence="1 2">MS22336</strain>
    </source>
</reference>
<dbReference type="AlphaFoldDB" id="A0A6B3RXB6"/>
<protein>
    <submittedName>
        <fullName evidence="1">DUF2634 domain-containing protein</fullName>
    </submittedName>
</protein>
<organism evidence="1 2">
    <name type="scientific">Lactococcus lactis</name>
    <dbReference type="NCBI Taxonomy" id="1358"/>
    <lineage>
        <taxon>Bacteria</taxon>
        <taxon>Bacillati</taxon>
        <taxon>Bacillota</taxon>
        <taxon>Bacilli</taxon>
        <taxon>Lactobacillales</taxon>
        <taxon>Streptococcaceae</taxon>
        <taxon>Lactococcus</taxon>
    </lineage>
</organism>
<dbReference type="InterPro" id="IPR020288">
    <property type="entry name" value="Sheath_initiator"/>
</dbReference>
<evidence type="ECO:0000313" key="2">
    <source>
        <dbReference type="Proteomes" id="UP000477402"/>
    </source>
</evidence>
<dbReference type="RefSeq" id="WP_205468825.1">
    <property type="nucleotide sequence ID" value="NZ_RIGB01000062.1"/>
</dbReference>
<dbReference type="Proteomes" id="UP000477402">
    <property type="component" value="Unassembled WGS sequence"/>
</dbReference>
<proteinExistence type="predicted"/>
<sequence>MDEETLAPSYTYKVENGRIMGNIDGYEAMRQAIEKALMTERFVFEIYTDQYGNDLPDLIGKDLPFVKTALEDVLKEALQTDDRVDDVAINSIDETNRSTLLVNLTVKTVFGNVKTETEVNV</sequence>